<evidence type="ECO:0000256" key="1">
    <source>
        <dbReference type="ARBA" id="ARBA00004167"/>
    </source>
</evidence>
<dbReference type="EMBL" id="JAVRRD010000011">
    <property type="protein sequence ID" value="KAK5053895.1"/>
    <property type="molecule type" value="Genomic_DNA"/>
</dbReference>
<comment type="caution">
    <text evidence="7">The sequence shown here is derived from an EMBL/GenBank/DDBJ whole genome shotgun (WGS) entry which is preliminary data.</text>
</comment>
<evidence type="ECO:0008006" key="9">
    <source>
        <dbReference type="Google" id="ProtNLM"/>
    </source>
</evidence>
<feature type="transmembrane region" description="Helical" evidence="6">
    <location>
        <begin position="178"/>
        <end position="201"/>
    </location>
</feature>
<dbReference type="GeneID" id="89970073"/>
<comment type="subcellular location">
    <subcellularLocation>
        <location evidence="1">Membrane</location>
        <topology evidence="1">Single-pass membrane protein</topology>
    </subcellularLocation>
</comment>
<evidence type="ECO:0000256" key="2">
    <source>
        <dbReference type="ARBA" id="ARBA00022692"/>
    </source>
</evidence>
<dbReference type="GO" id="GO:0016020">
    <property type="term" value="C:membrane"/>
    <property type="evidence" value="ECO:0007669"/>
    <property type="project" value="UniProtKB-SubCell"/>
</dbReference>
<feature type="region of interest" description="Disordered" evidence="5">
    <location>
        <begin position="150"/>
        <end position="175"/>
    </location>
</feature>
<organism evidence="7 8">
    <name type="scientific">Exophiala bonariae</name>
    <dbReference type="NCBI Taxonomy" id="1690606"/>
    <lineage>
        <taxon>Eukaryota</taxon>
        <taxon>Fungi</taxon>
        <taxon>Dikarya</taxon>
        <taxon>Ascomycota</taxon>
        <taxon>Pezizomycotina</taxon>
        <taxon>Eurotiomycetes</taxon>
        <taxon>Chaetothyriomycetidae</taxon>
        <taxon>Chaetothyriales</taxon>
        <taxon>Herpotrichiellaceae</taxon>
        <taxon>Exophiala</taxon>
    </lineage>
</organism>
<keyword evidence="4 6" id="KW-0472">Membrane</keyword>
<evidence type="ECO:0000256" key="5">
    <source>
        <dbReference type="SAM" id="MobiDB-lite"/>
    </source>
</evidence>
<protein>
    <recommendedName>
        <fullName evidence="9">Mid2 domain-containing protein</fullName>
    </recommendedName>
</protein>
<keyword evidence="2 6" id="KW-0812">Transmembrane</keyword>
<gene>
    <name evidence="7" type="ORF">LTR84_001857</name>
</gene>
<name>A0AAV9NBK0_9EURO</name>
<feature type="compositionally biased region" description="Low complexity" evidence="5">
    <location>
        <begin position="150"/>
        <end position="159"/>
    </location>
</feature>
<dbReference type="AlphaFoldDB" id="A0AAV9NBK0"/>
<evidence type="ECO:0000256" key="3">
    <source>
        <dbReference type="ARBA" id="ARBA00022989"/>
    </source>
</evidence>
<dbReference type="RefSeq" id="XP_064707020.1">
    <property type="nucleotide sequence ID" value="XM_064845475.1"/>
</dbReference>
<sequence length="266" mass="27444">MSADEVAGFALRRNGSCLSTETECGATVAPYYACCVGGSNCVNPYNQVCCTSGNCTSTIVQNPVCADPSWSLYNNGGVDSGYFCCLPGTDGYAVQLGGSNGCGNPGYELQSGEIALQLLSQAISSTAAATSSPQAPTSTTTSINVISSVASSSNPSRTSDGSALPAETSSSSSNSSGAVIGGAVGGVVAILLLVVVGFFIYRKRHQTNGKKLPQDRYETYGHAQDHKSNYREVVELSDSQVVELPSTDPSETASARARGSQRFELP</sequence>
<dbReference type="GO" id="GO:0071944">
    <property type="term" value="C:cell periphery"/>
    <property type="evidence" value="ECO:0007669"/>
    <property type="project" value="UniProtKB-ARBA"/>
</dbReference>
<dbReference type="Proteomes" id="UP001358417">
    <property type="component" value="Unassembled WGS sequence"/>
</dbReference>
<evidence type="ECO:0000256" key="6">
    <source>
        <dbReference type="SAM" id="Phobius"/>
    </source>
</evidence>
<dbReference type="InterPro" id="IPR051694">
    <property type="entry name" value="Immunoregulatory_rcpt-like"/>
</dbReference>
<evidence type="ECO:0000313" key="8">
    <source>
        <dbReference type="Proteomes" id="UP001358417"/>
    </source>
</evidence>
<dbReference type="Gene3D" id="1.20.5.510">
    <property type="entry name" value="Single helix bin"/>
    <property type="match status" value="1"/>
</dbReference>
<dbReference type="PANTHER" id="PTHR15549">
    <property type="entry name" value="PAIRED IMMUNOGLOBULIN-LIKE TYPE 2 RECEPTOR"/>
    <property type="match status" value="1"/>
</dbReference>
<evidence type="ECO:0000256" key="4">
    <source>
        <dbReference type="ARBA" id="ARBA00023136"/>
    </source>
</evidence>
<evidence type="ECO:0000313" key="7">
    <source>
        <dbReference type="EMBL" id="KAK5053895.1"/>
    </source>
</evidence>
<accession>A0AAV9NBK0</accession>
<keyword evidence="8" id="KW-1185">Reference proteome</keyword>
<feature type="region of interest" description="Disordered" evidence="5">
    <location>
        <begin position="242"/>
        <end position="266"/>
    </location>
</feature>
<keyword evidence="3 6" id="KW-1133">Transmembrane helix</keyword>
<reference evidence="7 8" key="1">
    <citation type="submission" date="2023-08" db="EMBL/GenBank/DDBJ databases">
        <title>Black Yeasts Isolated from many extreme environments.</title>
        <authorList>
            <person name="Coleine C."/>
            <person name="Stajich J.E."/>
            <person name="Selbmann L."/>
        </authorList>
    </citation>
    <scope>NUCLEOTIDE SEQUENCE [LARGE SCALE GENOMIC DNA]</scope>
    <source>
        <strain evidence="7 8">CCFEE 5792</strain>
    </source>
</reference>
<proteinExistence type="predicted"/>